<feature type="transmembrane region" description="Helical" evidence="6">
    <location>
        <begin position="86"/>
        <end position="104"/>
    </location>
</feature>
<evidence type="ECO:0000256" key="2">
    <source>
        <dbReference type="ARBA" id="ARBA00022692"/>
    </source>
</evidence>
<dbReference type="Proteomes" id="UP000623467">
    <property type="component" value="Unassembled WGS sequence"/>
</dbReference>
<dbReference type="PANTHER" id="PTHR23502">
    <property type="entry name" value="MAJOR FACILITATOR SUPERFAMILY"/>
    <property type="match status" value="1"/>
</dbReference>
<feature type="transmembrane region" description="Helical" evidence="6">
    <location>
        <begin position="281"/>
        <end position="306"/>
    </location>
</feature>
<feature type="region of interest" description="Disordered" evidence="5">
    <location>
        <begin position="1"/>
        <end position="38"/>
    </location>
</feature>
<dbReference type="InterPro" id="IPR020846">
    <property type="entry name" value="MFS_dom"/>
</dbReference>
<feature type="transmembrane region" description="Helical" evidence="6">
    <location>
        <begin position="318"/>
        <end position="339"/>
    </location>
</feature>
<dbReference type="Gene3D" id="1.20.1250.20">
    <property type="entry name" value="MFS general substrate transporter like domains"/>
    <property type="match status" value="1"/>
</dbReference>
<dbReference type="InterPro" id="IPR036259">
    <property type="entry name" value="MFS_trans_sf"/>
</dbReference>
<accession>A0A8H7D3Q7</accession>
<gene>
    <name evidence="8" type="ORF">MSAN_01360800</name>
</gene>
<keyword evidence="2 6" id="KW-0812">Transmembrane</keyword>
<dbReference type="InterPro" id="IPR011701">
    <property type="entry name" value="MFS"/>
</dbReference>
<evidence type="ECO:0000313" key="9">
    <source>
        <dbReference type="Proteomes" id="UP000623467"/>
    </source>
</evidence>
<dbReference type="GO" id="GO:0022857">
    <property type="term" value="F:transmembrane transporter activity"/>
    <property type="evidence" value="ECO:0007669"/>
    <property type="project" value="InterPro"/>
</dbReference>
<dbReference type="EMBL" id="JACAZH010000010">
    <property type="protein sequence ID" value="KAF7357643.1"/>
    <property type="molecule type" value="Genomic_DNA"/>
</dbReference>
<feature type="compositionally biased region" description="Polar residues" evidence="5">
    <location>
        <begin position="16"/>
        <end position="34"/>
    </location>
</feature>
<sequence>MSLEEKDLEAVKIDSEVTSTTSEKFQDLQPTPSDSPADPLNWPAWKKNVVLYIASIHAMQGPFTAALVIPSFQLFAEEFRLTLTQATYIASIQIICLGVFPLFWSPLASRIGRRPIYLISALGSAVFTLAAGFVHSYGALLAVRALQAAFISVAMSLGGSTVNDMFFAHEKGRKMGVWVLFVTLSPCVGPLVVGYLVQKHGWRSSFYLAAPIHLALFFAHLFFAPETLYLNRRAPGEGYDPKEVEEQQGWSSYFVFKIIDPAPLTLLDFCRPLLMVFRPLVALPALAYAINFAYTNVLMTILIPQVYGEKFHFGPGQISLQFIPLIIGSVLGEQLAGYGSDVIANWRTRRVGRRIPEFRLALAVPGFAISIIGVVVWGIQLQNAKPGKWNVTPDVASAIGLFGEQVVATVCVTYAIENYVPETLDVAAFFAFVRQAYAFGAPFYFSPMYIRYGDTKASGLLAGIIAIAFLMVMSCYILGPMVRNRK</sequence>
<feature type="transmembrane region" description="Helical" evidence="6">
    <location>
        <begin position="49"/>
        <end position="74"/>
    </location>
</feature>
<feature type="transmembrane region" description="Helical" evidence="6">
    <location>
        <begin position="204"/>
        <end position="223"/>
    </location>
</feature>
<organism evidence="8 9">
    <name type="scientific">Mycena sanguinolenta</name>
    <dbReference type="NCBI Taxonomy" id="230812"/>
    <lineage>
        <taxon>Eukaryota</taxon>
        <taxon>Fungi</taxon>
        <taxon>Dikarya</taxon>
        <taxon>Basidiomycota</taxon>
        <taxon>Agaricomycotina</taxon>
        <taxon>Agaricomycetes</taxon>
        <taxon>Agaricomycetidae</taxon>
        <taxon>Agaricales</taxon>
        <taxon>Marasmiineae</taxon>
        <taxon>Mycenaceae</taxon>
        <taxon>Mycena</taxon>
    </lineage>
</organism>
<evidence type="ECO:0000256" key="5">
    <source>
        <dbReference type="SAM" id="MobiDB-lite"/>
    </source>
</evidence>
<name>A0A8H7D3Q7_9AGAR</name>
<feature type="transmembrane region" description="Helical" evidence="6">
    <location>
        <begin position="175"/>
        <end position="198"/>
    </location>
</feature>
<dbReference type="SUPFAM" id="SSF103473">
    <property type="entry name" value="MFS general substrate transporter"/>
    <property type="match status" value="1"/>
</dbReference>
<keyword evidence="9" id="KW-1185">Reference proteome</keyword>
<reference evidence="8" key="1">
    <citation type="submission" date="2020-05" db="EMBL/GenBank/DDBJ databases">
        <title>Mycena genomes resolve the evolution of fungal bioluminescence.</title>
        <authorList>
            <person name="Tsai I.J."/>
        </authorList>
    </citation>
    <scope>NUCLEOTIDE SEQUENCE</scope>
    <source>
        <strain evidence="8">160909Yilan</strain>
    </source>
</reference>
<feature type="domain" description="Major facilitator superfamily (MFS) profile" evidence="7">
    <location>
        <begin position="50"/>
        <end position="486"/>
    </location>
</feature>
<feature type="compositionally biased region" description="Basic and acidic residues" evidence="5">
    <location>
        <begin position="1"/>
        <end position="15"/>
    </location>
</feature>
<feature type="transmembrane region" description="Helical" evidence="6">
    <location>
        <begin position="360"/>
        <end position="380"/>
    </location>
</feature>
<evidence type="ECO:0000256" key="3">
    <source>
        <dbReference type="ARBA" id="ARBA00022989"/>
    </source>
</evidence>
<keyword evidence="3 6" id="KW-1133">Transmembrane helix</keyword>
<evidence type="ECO:0000256" key="1">
    <source>
        <dbReference type="ARBA" id="ARBA00004141"/>
    </source>
</evidence>
<feature type="transmembrane region" description="Helical" evidence="6">
    <location>
        <begin position="457"/>
        <end position="479"/>
    </location>
</feature>
<dbReference type="PROSITE" id="PS50850">
    <property type="entry name" value="MFS"/>
    <property type="match status" value="1"/>
</dbReference>
<dbReference type="PANTHER" id="PTHR23502:SF2">
    <property type="entry name" value="TRANSPORTER, PUTATIVE (AFU_ORTHOLOGUE AFUA_2G08910)-RELATED"/>
    <property type="match status" value="1"/>
</dbReference>
<feature type="transmembrane region" description="Helical" evidence="6">
    <location>
        <begin position="423"/>
        <end position="445"/>
    </location>
</feature>
<evidence type="ECO:0000256" key="6">
    <source>
        <dbReference type="SAM" id="Phobius"/>
    </source>
</evidence>
<evidence type="ECO:0000256" key="4">
    <source>
        <dbReference type="ARBA" id="ARBA00023136"/>
    </source>
</evidence>
<feature type="transmembrane region" description="Helical" evidence="6">
    <location>
        <begin position="141"/>
        <end position="163"/>
    </location>
</feature>
<feature type="transmembrane region" description="Helical" evidence="6">
    <location>
        <begin position="395"/>
        <end position="416"/>
    </location>
</feature>
<dbReference type="Pfam" id="PF07690">
    <property type="entry name" value="MFS_1"/>
    <property type="match status" value="1"/>
</dbReference>
<dbReference type="AlphaFoldDB" id="A0A8H7D3Q7"/>
<protein>
    <submittedName>
        <fullName evidence="8">MFS multidrug transporter</fullName>
    </submittedName>
</protein>
<comment type="subcellular location">
    <subcellularLocation>
        <location evidence="1">Membrane</location>
        <topology evidence="1">Multi-pass membrane protein</topology>
    </subcellularLocation>
</comment>
<keyword evidence="4 6" id="KW-0472">Membrane</keyword>
<dbReference type="OrthoDB" id="5215911at2759"/>
<dbReference type="GO" id="GO:0005886">
    <property type="term" value="C:plasma membrane"/>
    <property type="evidence" value="ECO:0007669"/>
    <property type="project" value="TreeGrafter"/>
</dbReference>
<evidence type="ECO:0000313" key="8">
    <source>
        <dbReference type="EMBL" id="KAF7357643.1"/>
    </source>
</evidence>
<evidence type="ECO:0000259" key="7">
    <source>
        <dbReference type="PROSITE" id="PS50850"/>
    </source>
</evidence>
<comment type="caution">
    <text evidence="8">The sequence shown here is derived from an EMBL/GenBank/DDBJ whole genome shotgun (WGS) entry which is preliminary data.</text>
</comment>
<feature type="transmembrane region" description="Helical" evidence="6">
    <location>
        <begin position="116"/>
        <end position="135"/>
    </location>
</feature>
<proteinExistence type="predicted"/>